<sequence>MDKSVALRVAKRFITLPLDKRRLYLEKMLEEGVSPANLPIPEVRSGFEHIPLSYAQERQWFLWQMDPHSSAYHIPGALRLKGQLDVPALERSFNALVERHESLRTTFAEYGEQAVQVIHRNLPLSIAVEALPVGSSVSEEAGIKAYVEGETARPFDLRQGPLLRVLLLKIAEDDHVLVLIQHHIIADGWSMRVLVDELVRCYAADTGGQPLALPELPVQYADYAIWQRHWLEAGERERQLAYWVQTLGDEQPVLELPFDHPRPPVQSLRGARLDVKLAPELASALKQLAQREGASLFMVLLASFQALLHRYSGQPQIRVGVPTANRNRVETEGLIGFFVNTQVLNAHVDGQMPFDELLAQVKQAAMAAQAHQDLPFEQLIEALQPERSLSHSPIFQVMFNHQNADVAGRRQVQLPQLRVEDLTWEGRTAQFDLTLGTYETEQGVAAELTYATDLFEPQTVERLAEHWQNLLQGIVDAPRLRVGELPLLDPAQQRLTQQQWLRVADHGAEAVCVHQRIADQAHRAPDALALTVDGQSLSYRQLDTRANQLAHRLIELGASPGERVGIAVERSVEMIVGLLAILKAGAAYVPLDPAYPEDRLAYMIEDSGIGLLLTQARLQGRLPIPPTLRTLLLDQPDAALQDAPKTCQVVPLTGEHLAYVIYTSGSTGKPKGVMVRHGALGNFITSMIAQPGLVASDRMLSLTTFSFDIFGLEIYGPLCAGASIVLTGQHVHQDPQAVLALIEQHDVTVLQATPSSWRMLLDHEQASVLAGRTFLCGGEALPQELAQRLLALSPKLWNLYGPTETTIWSAVHPLSPERDRPFLGQPLDNTALYIVGSDLTLNPPGAPGELLIGGAGLARGYFQRPGLTAERFVPDPFSTCGERLYRTGDLTRYRAEGVVEYLGRIDHQVKIRGLRIELGEIEAALLAQDSVRETVVVAHDGPTGAQLVGYVVPASGEVPELDASLRATLKAALKAQLPDYMVPAHLLFLARLPLTPNGKIDRKALPAPDASDVQQAYVAPRSEAEQQVAAIWQDVLKLERVGLEDNFFELGGHSLLVTQVVSRIRRVLGIEVPLRSLFEHSTLQAFVAAFEAAPGEQAPALVPVPRDAPLPLSFAQERQWFLWKMDPDSAAYNIPTALRMRGALDKEALRQSFAALVAHHESLRTLFVEEDGRTCQVIRGQGQVDFVEQRLEGRDIQALIEQQTHRPFDLLTDSLLRVALLEVDEQDHILVLTLHHIVSDGWSLQVMVDDLMSLYSAFVQGQQAHLPPLAVQYADYAVWQRQWMADGERDRQLAYWSGQLGGEQPLLELPTDHPRPAQQSLRGARLPIVLDAALSAGLKALARRENVTLFVLLLGSFQALLHRYSGQADIRVGVPIANRQRLETERLIGFFVNTQVLRSEFHSELTGAALLQQLKQTAMAAQMHQDLPFEQLVDALQPQRNLSHSPLFQAMFNHRNEADSAFANALPDLCVEPLGWTQRTAQFDLSMDTVESSQGLHAALTYATDLFEPVSIERMAGHWLNLLHDMTHDLHRPVAQWSLLDADEHRHMLIDWNATAQQYPLERSVQSLIEEQVSRTPDAPALVFGEQRLSYRELNARANRLAHRLIDQGVGPDVLVGIAVERSVEMVLGLLAILKAGGAYVPLDPEYPRDRLAYMFEDSGIGLLLTQQHLLDVLPIPDGLRSLVLDLPDDGVYASRDGNPDVEVHGENLAYVIYTSGSTGKPKGAGNRHSALVNRLCWMQQAYGLDASDSVLQKTPFSFDVSVWEFFWPLLTGSTLVVAAPGAHRDPALLIELITAQGITTLHFVPSMLQAFVQDPRVAECTSLKRIVCSGEALPVDAQQQVFAKLPNANLYNLYGPTEAAIDVTHWTCVDEQRDSVPIGQPIANLGTYILDDELSPVPVGVIGELYLAGEGLARGYHRRAALTAERFVTGPFGHGQRLYRTGDLARYRPDGVIEYAGRIDHQVKIRGLRIELGEIEARLAEHEAVRETVVLAQDGTLLVAYVVPARAELLAADDAVRQALQARLREHLSQSLPDYMVPQHWVWLEKMPVSPNGKLERKALPKAEPSAHPQAYVAAVTAQEQTLVDIWQSVLGRERVGVTDNFFELGGDSIISIQVVSRARQAGIHFSPKDLFLHQTIQGLTGVATTGDGGLVIDQGPVTGEALLLPFQQLFFEQAMAEPHHWNQSVLLKGVRALHAGHLEQALQALVEHHDALRLAFTHEDGAWIARHKTLMEQRSLWQHSPLLWTAEVADAQALERLAERAQRSLELDSGALLRGVLATLADGSQRLLLVIHHLVVDGVSWRVLLEDLQQAYDQLKAGQAPSLPAKTTSAQAWAQRLQAHAGSAALQGQVAYWQAQLEGARQDLPCDHPGSDLRRCHGAQVQTRLDKALTRRLLQQAPATYRTQVNDLLLTALARVIGRWTAQASTLIQLEGHGREALFDDLDLSRSVGWFTSLFPVRLTPTATAEGSIKAIKEQLRAIPDKGLGFGVLRYLGDEPTRRALAALPVPRITFNYLGQFDSGFSEEAGGLFVPASESAGAAQSPLAPLDNWLTLNGSVYAGELSIDWTFSTQMFDEATIQALAVDYARELQDLIDHCCETQRHGFTPSDFPLAGLDQAQLDALPLMARDVEDLYPLSPMQQGMLFHTLYEQQAGHYINQMRVEVEGLDVERFRQAWQAATDAHDVLRSGFVWDGDFKRALQVVHKRVEVALQLHDARMEADLPRYLETLATAQRQQGFALEAAPLLRLVVVRVADDRYHLIYTSHHILMDGWSNSRLLGEVLQRYSGQSVAVSGGRYRDYIAWLQRQDAAASEAFWKPALIRLEAPTRLADAVAKPTEAGVGYGDHVQVLDEALTRRLETFARASKVTMNTLVQAAWLLLLQRYTGKPTVAFGATVAGRPADLPGIEQQIGLFINTLPVIASPRAEQSLDSWLQAVQAQNLALREFEHTALLDIQRWAGQGGDALFDSLLVFENYPIAEALEQGAPDGLRFGSPITQEQTNYPLTLLVGLERQLSVHVSYQLASFAPATVERLAAHLAQLLGQMTAQGERPLGELSMLEFDEHQRLTHDWNPVDAPFEQDVCVHQLIARQAEASPDALAVTFNHVRLSYSELDGRANRLAHKLIELGVGPEVRVGVAMPRSEQLLIALLAVLKAGGAYVPLDPDYPAERVAYMLDDSRARVLLTEQAVAQTLTVPAETEVLMLDRVELSSYPFTAPDTAVTPDNLAYVIYTSGSTGKPKGVAIAHRNVLALIDWSRTVYSRDDIQGVLASTSVCFDLSVWELFVTLANGGSLIIARNALELPHLPARDQVRLINTVPSAIAALQRSGDIPQSVRIINLAGEPLKQSLVDALYPTPLTCGSGLARESGGSVNDGLTEGTPSRASPLPQGVQHVHGIINLAGEPLKQSLVDALYPTPLTCGSGLARESGGSVNDGLTEGTPSRASPLPQGVQHVHGIINLAGEPLKQSLVDALYPTPLTCGSGLARESGGSVNDGLTEGTPSRASPLPQGVQHVHGIINLAGEPLKQSLVDALYPTPLTCGSGLARESGGSVNDGLTEGTPSRASPLPQGVEHVYDLYGPSEDTTYSTWTRRTPGGTANIGRPLKHTASYLLDANLQPVPQGVSAELYLSGAGITRGYLGRAAMTAEKYVPNPFSTTGERLYRTGDLCRYRADGVLEYQGRIDHQVKIRGFRIELGEIEARLLQQPEVNEVAVLAQEGPGGQQLVAYVVASLDADTLRDSLKARLKEHLPDYMIPAHWLFLDHLPLTPNGKLDRKALPGVETGGTQNGYAPPASELEQQVADVWREVLEVEQVGRNDHFFERGGHSLLATQAISRLRKLTDYPLSLRDLFDHPRLSALAALMSEAADATVRAGDSSKVRLKAHGPRQSAPLSLVQRRLWIAEQLSGGTSAYGMPMALRLSGELSVERLMSSFAEVTRRHAVLRTAYVQDDEGDPLAVIADEVQLDFPLVDLSELSPGARQEHVAQATLDNARTPIDLEQAPLLRGRILRLGPTEHVLLYAMHHIISDGWSMGLLINELVQIYEAASRHEPMPLAPLEVQYHDFALWQQALEEQGVLARQADYWKQRLDGYNGRLDLPLDNPRGQTSSYEGDALQFELSADLSAALRRIASEAGVTLYSTLLASFQVLLHRLCNAQDLVVGADVAGREQPELERLIGFFVNVLPLRSRFDAGVTFTRFLAQAQDDLLGALEHQDLPFDQIVDASGVPRHKGMNPLLQVLFVMNNVPVRTRSMAGLSVEFLPALQNHSKFDMALFVDEEEGQLRGNWQFATRLFGHERVHYLIRAWTTLLEQIVADQDIQLGAISMPVDNVATAATPANVPGPKADKLGKFLKRSATPAARPRPALVRESLVAAPQRFPLMLEPGEPHLDVIEWIRQNRPLIEQKLAEHAGILFRGFALDGIQGFEAFAEAIQPGLYGQYGDLPKKEGGKNTYRSTPYPERKMILFHNESSHQDRWPRKQMFYCEQAAPVGGATPVVDCRLMYEKLPADLREKFEDKGLLYVRTFTDKLDVSWQHFFKTENRLEVEARCRAGGIQWRWLDNDELQTRTPGPAIITHPITGEKSFFNQVQLHHIYWLEPDVRQDLLSMYGLERMPRHVYYGDGTPIEDEVMARIGELYEACAVRFDWQKGDVILLDNMLVAHARDPFEGPRKIVVAMGDMYDHASLQRPATVGQSARGAFNTEETGA</sequence>
<reference evidence="6 7" key="1">
    <citation type="journal article" date="2021" name="Microorganisms">
        <title>The Ever-Expanding Pseudomonas Genus: Description of 43 New Species and Partition of the Pseudomonas putida Group.</title>
        <authorList>
            <person name="Girard L."/>
            <person name="Lood C."/>
            <person name="Hofte M."/>
            <person name="Vandamme P."/>
            <person name="Rokni-Zadeh H."/>
            <person name="van Noort V."/>
            <person name="Lavigne R."/>
            <person name="De Mot R."/>
        </authorList>
    </citation>
    <scope>NUCLEOTIDE SEQUENCE [LARGE SCALE GENOMIC DNA]</scope>
    <source>
        <strain evidence="6 7">SWRI17</strain>
    </source>
</reference>
<dbReference type="InterPro" id="IPR003819">
    <property type="entry name" value="TauD/TfdA-like"/>
</dbReference>
<feature type="domain" description="Carrier" evidence="5">
    <location>
        <begin position="2075"/>
        <end position="2149"/>
    </location>
</feature>
<dbReference type="PROSITE" id="PS50075">
    <property type="entry name" value="CARRIER"/>
    <property type="match status" value="3"/>
</dbReference>
<dbReference type="InterPro" id="IPR006162">
    <property type="entry name" value="Ppantetheine_attach_site"/>
</dbReference>
<dbReference type="InterPro" id="IPR009081">
    <property type="entry name" value="PP-bd_ACP"/>
</dbReference>
<evidence type="ECO:0000259" key="5">
    <source>
        <dbReference type="PROSITE" id="PS50075"/>
    </source>
</evidence>
<dbReference type="CDD" id="cd17646">
    <property type="entry name" value="A_NRPS_AB3403-like"/>
    <property type="match status" value="1"/>
</dbReference>
<keyword evidence="2" id="KW-0596">Phosphopantetheine</keyword>
<feature type="region of interest" description="Disordered" evidence="4">
    <location>
        <begin position="3543"/>
        <end position="3566"/>
    </location>
</feature>
<evidence type="ECO:0000313" key="7">
    <source>
        <dbReference type="Proteomes" id="UP000824066"/>
    </source>
</evidence>
<dbReference type="NCBIfam" id="TIGR01733">
    <property type="entry name" value="AA-adenyl-dom"/>
    <property type="match status" value="2"/>
</dbReference>
<dbReference type="PROSITE" id="PS00455">
    <property type="entry name" value="AMP_BINDING"/>
    <property type="match status" value="3"/>
</dbReference>
<dbReference type="Proteomes" id="UP000824066">
    <property type="component" value="Chromosome"/>
</dbReference>
<dbReference type="CDD" id="cd19534">
    <property type="entry name" value="E_NRPS"/>
    <property type="match status" value="1"/>
</dbReference>
<feature type="region of interest" description="Disordered" evidence="4">
    <location>
        <begin position="3483"/>
        <end position="3505"/>
    </location>
</feature>
<dbReference type="NCBIfam" id="NF003417">
    <property type="entry name" value="PRK04813.1"/>
    <property type="match status" value="4"/>
</dbReference>
<dbReference type="Pfam" id="PF00501">
    <property type="entry name" value="AMP-binding"/>
    <property type="match status" value="4"/>
</dbReference>
<dbReference type="InterPro" id="IPR010071">
    <property type="entry name" value="AA_adenyl_dom"/>
</dbReference>
<evidence type="ECO:0000313" key="6">
    <source>
        <dbReference type="EMBL" id="QXI51810.1"/>
    </source>
</evidence>
<keyword evidence="7" id="KW-1185">Reference proteome</keyword>
<gene>
    <name evidence="6" type="ORF">KSS97_20050</name>
</gene>
<evidence type="ECO:0000256" key="4">
    <source>
        <dbReference type="SAM" id="MobiDB-lite"/>
    </source>
</evidence>
<feature type="domain" description="Carrier" evidence="5">
    <location>
        <begin position="3789"/>
        <end position="3864"/>
    </location>
</feature>
<evidence type="ECO:0000256" key="2">
    <source>
        <dbReference type="ARBA" id="ARBA00022450"/>
    </source>
</evidence>
<organism evidence="6 7">
    <name type="scientific">Pseudomonas canavaninivorans</name>
    <dbReference type="NCBI Taxonomy" id="2842348"/>
    <lineage>
        <taxon>Bacteria</taxon>
        <taxon>Pseudomonadati</taxon>
        <taxon>Pseudomonadota</taxon>
        <taxon>Gammaproteobacteria</taxon>
        <taxon>Pseudomonadales</taxon>
        <taxon>Pseudomonadaceae</taxon>
        <taxon>Pseudomonas</taxon>
    </lineage>
</organism>
<dbReference type="PROSITE" id="PS00012">
    <property type="entry name" value="PHOSPHOPANTETHEINE"/>
    <property type="match status" value="2"/>
</dbReference>
<evidence type="ECO:0000256" key="3">
    <source>
        <dbReference type="ARBA" id="ARBA00022553"/>
    </source>
</evidence>
<dbReference type="SMART" id="SM00823">
    <property type="entry name" value="PKS_PP"/>
    <property type="match status" value="3"/>
</dbReference>
<dbReference type="InterPro" id="IPR025110">
    <property type="entry name" value="AMP-bd_C"/>
</dbReference>
<dbReference type="RefSeq" id="WP_217859990.1">
    <property type="nucleotide sequence ID" value="NZ_CP077080.1"/>
</dbReference>
<evidence type="ECO:0000256" key="1">
    <source>
        <dbReference type="ARBA" id="ARBA00001957"/>
    </source>
</evidence>
<protein>
    <submittedName>
        <fullName evidence="6">Non-ribosomal peptide synthase/polyketide synthase</fullName>
    </submittedName>
</protein>
<dbReference type="InterPro" id="IPR010060">
    <property type="entry name" value="NRPS_synth"/>
</dbReference>
<dbReference type="Pfam" id="PF13193">
    <property type="entry name" value="AMP-binding_C"/>
    <property type="match status" value="3"/>
</dbReference>
<accession>A0ABX8Q9B1</accession>
<dbReference type="InterPro" id="IPR020845">
    <property type="entry name" value="AMP-binding_CS"/>
</dbReference>
<dbReference type="PANTHER" id="PTHR45398">
    <property type="match status" value="1"/>
</dbReference>
<comment type="cofactor">
    <cofactor evidence="1">
        <name>pantetheine 4'-phosphate</name>
        <dbReference type="ChEBI" id="CHEBI:47942"/>
    </cofactor>
</comment>
<dbReference type="CDD" id="cd19531">
    <property type="entry name" value="LCL_NRPS-like"/>
    <property type="match status" value="3"/>
</dbReference>
<dbReference type="CDD" id="cd19543">
    <property type="entry name" value="DCL_NRPS"/>
    <property type="match status" value="1"/>
</dbReference>
<feature type="domain" description="Carrier" evidence="5">
    <location>
        <begin position="1019"/>
        <end position="1094"/>
    </location>
</feature>
<name>A0ABX8Q9B1_PSECO</name>
<dbReference type="NCBIfam" id="TIGR01720">
    <property type="entry name" value="NRPS-para261"/>
    <property type="match status" value="1"/>
</dbReference>
<dbReference type="Pfam" id="PF02668">
    <property type="entry name" value="TauD"/>
    <property type="match status" value="1"/>
</dbReference>
<dbReference type="InterPro" id="IPR001242">
    <property type="entry name" value="Condensation_dom"/>
</dbReference>
<keyword evidence="3" id="KW-0597">Phosphoprotein</keyword>
<dbReference type="Pfam" id="PF00550">
    <property type="entry name" value="PP-binding"/>
    <property type="match status" value="3"/>
</dbReference>
<dbReference type="InterPro" id="IPR020806">
    <property type="entry name" value="PKS_PP-bd"/>
</dbReference>
<feature type="region of interest" description="Disordered" evidence="4">
    <location>
        <begin position="3363"/>
        <end position="3385"/>
    </location>
</feature>
<dbReference type="EMBL" id="CP077080">
    <property type="protein sequence ID" value="QXI51810.1"/>
    <property type="molecule type" value="Genomic_DNA"/>
</dbReference>
<proteinExistence type="predicted"/>
<dbReference type="Pfam" id="PF00668">
    <property type="entry name" value="Condensation"/>
    <property type="match status" value="5"/>
</dbReference>
<dbReference type="PANTHER" id="PTHR45398:SF1">
    <property type="entry name" value="ENZYME, PUTATIVE (JCVI)-RELATED"/>
    <property type="match status" value="1"/>
</dbReference>
<dbReference type="InterPro" id="IPR000873">
    <property type="entry name" value="AMP-dep_synth/lig_dom"/>
</dbReference>
<dbReference type="CDD" id="cd12116">
    <property type="entry name" value="A_NRPS_Ta1_like"/>
    <property type="match status" value="1"/>
</dbReference>
<dbReference type="NCBIfam" id="NF004282">
    <property type="entry name" value="PRK05691.1"/>
    <property type="match status" value="7"/>
</dbReference>
<feature type="region of interest" description="Disordered" evidence="4">
    <location>
        <begin position="3423"/>
        <end position="3445"/>
    </location>
</feature>